<dbReference type="Proteomes" id="UP001344447">
    <property type="component" value="Unassembled WGS sequence"/>
</dbReference>
<dbReference type="AlphaFoldDB" id="A0AAN7U1J0"/>
<keyword evidence="1" id="KW-0732">Signal</keyword>
<protein>
    <submittedName>
        <fullName evidence="2">Uncharacterized protein</fullName>
    </submittedName>
</protein>
<feature type="chain" id="PRO_5042897987" evidence="1">
    <location>
        <begin position="27"/>
        <end position="134"/>
    </location>
</feature>
<keyword evidence="3" id="KW-1185">Reference proteome</keyword>
<evidence type="ECO:0000313" key="2">
    <source>
        <dbReference type="EMBL" id="KAK5583959.1"/>
    </source>
</evidence>
<dbReference type="EMBL" id="JAVFKY010000001">
    <property type="protein sequence ID" value="KAK5583959.1"/>
    <property type="molecule type" value="Genomic_DNA"/>
</dbReference>
<gene>
    <name evidence="2" type="ORF">RB653_005565</name>
</gene>
<proteinExistence type="predicted"/>
<evidence type="ECO:0000313" key="3">
    <source>
        <dbReference type="Proteomes" id="UP001344447"/>
    </source>
</evidence>
<reference evidence="2 3" key="1">
    <citation type="submission" date="2023-11" db="EMBL/GenBank/DDBJ databases">
        <title>Dfirmibasis_genome.</title>
        <authorList>
            <person name="Edelbroek B."/>
            <person name="Kjellin J."/>
            <person name="Jerlstrom-Hultqvist J."/>
            <person name="Soderbom F."/>
        </authorList>
    </citation>
    <scope>NUCLEOTIDE SEQUENCE [LARGE SCALE GENOMIC DNA]</scope>
    <source>
        <strain evidence="2 3">TNS-C-14</strain>
    </source>
</reference>
<feature type="signal peptide" evidence="1">
    <location>
        <begin position="1"/>
        <end position="26"/>
    </location>
</feature>
<name>A0AAN7U1J0_9MYCE</name>
<sequence length="134" mass="14208">MKNLFKINFLFIIFVFISLFTFSSNAQSCPSGSLNSTAIPIKIIIASNSISKDPPLSGMLVGSVCSSFNGATTTYTFPTGPTISTIPSGLIGKPIYGKIILDYLNAKYSLDFSSAIISKSSSSVSIGITNSKHH</sequence>
<comment type="caution">
    <text evidence="2">The sequence shown here is derived from an EMBL/GenBank/DDBJ whole genome shotgun (WGS) entry which is preliminary data.</text>
</comment>
<evidence type="ECO:0000256" key="1">
    <source>
        <dbReference type="SAM" id="SignalP"/>
    </source>
</evidence>
<accession>A0AAN7U1J0</accession>
<organism evidence="2 3">
    <name type="scientific">Dictyostelium firmibasis</name>
    <dbReference type="NCBI Taxonomy" id="79012"/>
    <lineage>
        <taxon>Eukaryota</taxon>
        <taxon>Amoebozoa</taxon>
        <taxon>Evosea</taxon>
        <taxon>Eumycetozoa</taxon>
        <taxon>Dictyostelia</taxon>
        <taxon>Dictyosteliales</taxon>
        <taxon>Dictyosteliaceae</taxon>
        <taxon>Dictyostelium</taxon>
    </lineage>
</organism>